<name>A0AAE7NYL6_9BRAD</name>
<dbReference type="Proteomes" id="UP000594015">
    <property type="component" value="Chromosome"/>
</dbReference>
<dbReference type="AlphaFoldDB" id="A0AAE7NYL6"/>
<reference evidence="1 2" key="1">
    <citation type="submission" date="2018-06" db="EMBL/GenBank/DDBJ databases">
        <title>Comparative genomics of Bradyrhizobium nodulating Arachidis hypogaea.</title>
        <authorList>
            <person name="Li Y."/>
        </authorList>
    </citation>
    <scope>NUCLEOTIDE SEQUENCE [LARGE SCALE GENOMIC DNA]</scope>
    <source>
        <strain evidence="1 2">CCBAU 051107</strain>
    </source>
</reference>
<dbReference type="EMBL" id="CP030050">
    <property type="protein sequence ID" value="QOZ72605.1"/>
    <property type="molecule type" value="Genomic_DNA"/>
</dbReference>
<organism evidence="1 2">
    <name type="scientific">Bradyrhizobium arachidis</name>
    <dbReference type="NCBI Taxonomy" id="858423"/>
    <lineage>
        <taxon>Bacteria</taxon>
        <taxon>Pseudomonadati</taxon>
        <taxon>Pseudomonadota</taxon>
        <taxon>Alphaproteobacteria</taxon>
        <taxon>Hyphomicrobiales</taxon>
        <taxon>Nitrobacteraceae</taxon>
        <taxon>Bradyrhizobium</taxon>
    </lineage>
</organism>
<dbReference type="KEGG" id="barh:WN72_44720"/>
<evidence type="ECO:0000313" key="1">
    <source>
        <dbReference type="EMBL" id="QOZ72605.1"/>
    </source>
</evidence>
<proteinExistence type="predicted"/>
<accession>A0AAE7NYL6</accession>
<protein>
    <submittedName>
        <fullName evidence="1">Uncharacterized protein</fullName>
    </submittedName>
</protein>
<evidence type="ECO:0000313" key="2">
    <source>
        <dbReference type="Proteomes" id="UP000594015"/>
    </source>
</evidence>
<sequence length="85" mass="9397">MICRFDDVEHEILLGNSDELYSLRIGIDDRGPASSRSSLDHDSNNFGFVCGDQTRVWATLGTLNDKKIGSSVQHNLHPIIAAERA</sequence>
<gene>
    <name evidence="1" type="ORF">WN72_44720</name>
</gene>